<evidence type="ECO:0000256" key="1">
    <source>
        <dbReference type="ARBA" id="ARBA00009156"/>
    </source>
</evidence>
<keyword evidence="7" id="KW-1185">Reference proteome</keyword>
<keyword evidence="3" id="KW-0418">Kinase</keyword>
<dbReference type="Pfam" id="PF00370">
    <property type="entry name" value="FGGY_N"/>
    <property type="match status" value="1"/>
</dbReference>
<comment type="caution">
    <text evidence="6">The sequence shown here is derived from an EMBL/GenBank/DDBJ whole genome shotgun (WGS) entry which is preliminary data.</text>
</comment>
<organism evidence="6 7">
    <name type="scientific">Pontibacter ruber</name>
    <dbReference type="NCBI Taxonomy" id="1343895"/>
    <lineage>
        <taxon>Bacteria</taxon>
        <taxon>Pseudomonadati</taxon>
        <taxon>Bacteroidota</taxon>
        <taxon>Cytophagia</taxon>
        <taxon>Cytophagales</taxon>
        <taxon>Hymenobacteraceae</taxon>
        <taxon>Pontibacter</taxon>
    </lineage>
</organism>
<evidence type="ECO:0000259" key="5">
    <source>
        <dbReference type="Pfam" id="PF02782"/>
    </source>
</evidence>
<dbReference type="PROSITE" id="PS00933">
    <property type="entry name" value="FGGY_KINASES_1"/>
    <property type="match status" value="1"/>
</dbReference>
<proteinExistence type="inferred from homology"/>
<evidence type="ECO:0000313" key="6">
    <source>
        <dbReference type="EMBL" id="MFD2247175.1"/>
    </source>
</evidence>
<gene>
    <name evidence="6" type="ORF">ACFSKP_12970</name>
</gene>
<dbReference type="RefSeq" id="WP_250430111.1">
    <property type="nucleotide sequence ID" value="NZ_JALPRR010000003.1"/>
</dbReference>
<feature type="domain" description="Carbohydrate kinase FGGY C-terminal" evidence="5">
    <location>
        <begin position="259"/>
        <end position="454"/>
    </location>
</feature>
<dbReference type="InterPro" id="IPR018485">
    <property type="entry name" value="FGGY_C"/>
</dbReference>
<dbReference type="GO" id="GO:0046316">
    <property type="term" value="F:gluconokinase activity"/>
    <property type="evidence" value="ECO:0007669"/>
    <property type="project" value="UniProtKB-EC"/>
</dbReference>
<dbReference type="Gene3D" id="3.30.420.40">
    <property type="match status" value="2"/>
</dbReference>
<protein>
    <submittedName>
        <fullName evidence="6">Gluconokinase</fullName>
        <ecNumber evidence="6">2.7.1.12</ecNumber>
    </submittedName>
</protein>
<dbReference type="InterPro" id="IPR000577">
    <property type="entry name" value="Carb_kinase_FGGY"/>
</dbReference>
<evidence type="ECO:0000256" key="3">
    <source>
        <dbReference type="ARBA" id="ARBA00022777"/>
    </source>
</evidence>
<dbReference type="Pfam" id="PF02782">
    <property type="entry name" value="FGGY_C"/>
    <property type="match status" value="1"/>
</dbReference>
<dbReference type="Proteomes" id="UP001597374">
    <property type="component" value="Unassembled WGS sequence"/>
</dbReference>
<dbReference type="EC" id="2.7.1.12" evidence="6"/>
<dbReference type="EMBL" id="JBHUIM010000002">
    <property type="protein sequence ID" value="MFD2247175.1"/>
    <property type="molecule type" value="Genomic_DNA"/>
</dbReference>
<dbReference type="InterPro" id="IPR050406">
    <property type="entry name" value="FGGY_Carb_Kinase"/>
</dbReference>
<feature type="domain" description="Carbohydrate kinase FGGY N-terminal" evidence="4">
    <location>
        <begin position="6"/>
        <end position="248"/>
    </location>
</feature>
<dbReference type="InterPro" id="IPR018484">
    <property type="entry name" value="FGGY_N"/>
</dbReference>
<dbReference type="PANTHER" id="PTHR43095:SF2">
    <property type="entry name" value="GLUCONOKINASE"/>
    <property type="match status" value="1"/>
</dbReference>
<evidence type="ECO:0000256" key="2">
    <source>
        <dbReference type="ARBA" id="ARBA00022679"/>
    </source>
</evidence>
<keyword evidence="2 6" id="KW-0808">Transferase</keyword>
<comment type="similarity">
    <text evidence="1">Belongs to the FGGY kinase family.</text>
</comment>
<evidence type="ECO:0000313" key="7">
    <source>
        <dbReference type="Proteomes" id="UP001597374"/>
    </source>
</evidence>
<dbReference type="SUPFAM" id="SSF53067">
    <property type="entry name" value="Actin-like ATPase domain"/>
    <property type="match status" value="2"/>
</dbReference>
<dbReference type="InterPro" id="IPR018483">
    <property type="entry name" value="Carb_kinase_FGGY_CS"/>
</dbReference>
<sequence length="518" mass="56977">MRKQAIVGVDIGTTSTKAVAFGITGHVLFQEAKEYPLLSPGPGTAELDPEQVLEAVLETLGAVIRLLHQAAYKLEGVSFSSAMHGLMAVDAHGNKLTNLITWADTRSREYVAKLKSTDAGHHLYLHTGTPLHPMSPLFKLCWLRDHQPEIFRKAGKFIGIKEYVLFRLFGKYKTDYSVASATGLFNLFNLDWHPEALKIAGITKEQLPEPVPPTYSFRNLNASYATLLQLPPEVPFIIGASDGCLANLSAHAVRAGEAVVTIGTSGAIRVMANKPVTDLQERLFSYVLNEHHYVIGGSVNNGGVALRWFRDNFYTSETAAARQQDIDTYALLCDKAATIPAGADGLLCLPYLLGERAPIWDAAARACFIGAHYTHTREHFLRALMEGVIFTIYHVGRALEQTNGPVACLYANGGFSRSEVWVQMLADVFNKEVHLTESPEGSAFGAALLGMHALGILEKLEDAGSMIRVKKTYKPDPELHQLYMQSYTLFESLYPKLKDTFGQIANFHPGTTIAKRTE</sequence>
<dbReference type="InterPro" id="IPR043129">
    <property type="entry name" value="ATPase_NBD"/>
</dbReference>
<accession>A0ABW5D0T0</accession>
<reference evidence="7" key="1">
    <citation type="journal article" date="2019" name="Int. J. Syst. Evol. Microbiol.">
        <title>The Global Catalogue of Microorganisms (GCM) 10K type strain sequencing project: providing services to taxonomists for standard genome sequencing and annotation.</title>
        <authorList>
            <consortium name="The Broad Institute Genomics Platform"/>
            <consortium name="The Broad Institute Genome Sequencing Center for Infectious Disease"/>
            <person name="Wu L."/>
            <person name="Ma J."/>
        </authorList>
    </citation>
    <scope>NUCLEOTIDE SEQUENCE [LARGE SCALE GENOMIC DNA]</scope>
    <source>
        <strain evidence="7">CGMCC 4.1782</strain>
    </source>
</reference>
<dbReference type="CDD" id="cd07770">
    <property type="entry name" value="ASKHA_NBD_FGGY_GntK"/>
    <property type="match status" value="1"/>
</dbReference>
<evidence type="ECO:0000259" key="4">
    <source>
        <dbReference type="Pfam" id="PF00370"/>
    </source>
</evidence>
<name>A0ABW5D0T0_9BACT</name>
<dbReference type="PANTHER" id="PTHR43095">
    <property type="entry name" value="SUGAR KINASE"/>
    <property type="match status" value="1"/>
</dbReference>
<dbReference type="PIRSF" id="PIRSF000538">
    <property type="entry name" value="GlpK"/>
    <property type="match status" value="1"/>
</dbReference>